<accession>A0ABP0DDG9</accession>
<protein>
    <recommendedName>
        <fullName evidence="4">Secreted protein</fullName>
    </recommendedName>
</protein>
<evidence type="ECO:0000313" key="3">
    <source>
        <dbReference type="Proteomes" id="UP001642501"/>
    </source>
</evidence>
<gene>
    <name evidence="2" type="ORF">SEPCBS57363_001430</name>
</gene>
<dbReference type="EMBL" id="CAWUOM010000015">
    <property type="protein sequence ID" value="CAK7265142.1"/>
    <property type="molecule type" value="Genomic_DNA"/>
</dbReference>
<sequence>MKIPWLSGLAACALLCADLADAAKCRLLTPSSSSSAAAAESSGPSQPDCYTKYISNRYFANNEAWTFGGDASPSTDCGTIFSTCAQLTADSGPASVSQSFDTVPGFTYRASLAYMYTVQPATDADKITCKVTSGSNTVLMYALPYLSLNDFRGAGFDFVPTTKKSTLTCTLTSTASGTVHLTQMAVNWDSDTCGG</sequence>
<evidence type="ECO:0000313" key="2">
    <source>
        <dbReference type="EMBL" id="CAK7265142.1"/>
    </source>
</evidence>
<comment type="caution">
    <text evidence="2">The sequence shown here is derived from an EMBL/GenBank/DDBJ whole genome shotgun (WGS) entry which is preliminary data.</text>
</comment>
<name>A0ABP0DDG9_9PEZI</name>
<dbReference type="Proteomes" id="UP001642501">
    <property type="component" value="Unassembled WGS sequence"/>
</dbReference>
<organism evidence="2 3">
    <name type="scientific">Sporothrix epigloea</name>
    <dbReference type="NCBI Taxonomy" id="1892477"/>
    <lineage>
        <taxon>Eukaryota</taxon>
        <taxon>Fungi</taxon>
        <taxon>Dikarya</taxon>
        <taxon>Ascomycota</taxon>
        <taxon>Pezizomycotina</taxon>
        <taxon>Sordariomycetes</taxon>
        <taxon>Sordariomycetidae</taxon>
        <taxon>Ophiostomatales</taxon>
        <taxon>Ophiostomataceae</taxon>
        <taxon>Sporothrix</taxon>
    </lineage>
</organism>
<keyword evidence="3" id="KW-1185">Reference proteome</keyword>
<evidence type="ECO:0008006" key="4">
    <source>
        <dbReference type="Google" id="ProtNLM"/>
    </source>
</evidence>
<feature type="signal peptide" evidence="1">
    <location>
        <begin position="1"/>
        <end position="22"/>
    </location>
</feature>
<feature type="chain" id="PRO_5046412918" description="Secreted protein" evidence="1">
    <location>
        <begin position="23"/>
        <end position="195"/>
    </location>
</feature>
<proteinExistence type="predicted"/>
<keyword evidence="1" id="KW-0732">Signal</keyword>
<evidence type="ECO:0000256" key="1">
    <source>
        <dbReference type="SAM" id="SignalP"/>
    </source>
</evidence>
<reference evidence="2 3" key="1">
    <citation type="submission" date="2024-01" db="EMBL/GenBank/DDBJ databases">
        <authorList>
            <person name="Allen C."/>
            <person name="Tagirdzhanova G."/>
        </authorList>
    </citation>
    <scope>NUCLEOTIDE SEQUENCE [LARGE SCALE GENOMIC DNA]</scope>
    <source>
        <strain evidence="2 3">CBS 573.63</strain>
    </source>
</reference>